<feature type="transmembrane region" description="Helical" evidence="11">
    <location>
        <begin position="84"/>
        <end position="107"/>
    </location>
</feature>
<feature type="transmembrane region" description="Helical" evidence="11">
    <location>
        <begin position="216"/>
        <end position="241"/>
    </location>
</feature>
<dbReference type="NCBIfam" id="NF004482">
    <property type="entry name" value="PRK05815.2-4"/>
    <property type="match status" value="1"/>
</dbReference>
<name>A0A1V2N973_9HYPH</name>
<evidence type="ECO:0000256" key="1">
    <source>
        <dbReference type="ARBA" id="ARBA00004141"/>
    </source>
</evidence>
<dbReference type="AlphaFoldDB" id="A0A1V2N973"/>
<dbReference type="Gene3D" id="1.20.120.220">
    <property type="entry name" value="ATP synthase, F0 complex, subunit A"/>
    <property type="match status" value="1"/>
</dbReference>
<dbReference type="InterPro" id="IPR000568">
    <property type="entry name" value="ATP_synth_F0_asu"/>
</dbReference>
<keyword evidence="10 11" id="KW-0066">ATP synthesis</keyword>
<keyword evidence="4 11" id="KW-0138">CF(0)</keyword>
<feature type="transmembrane region" description="Helical" evidence="11">
    <location>
        <begin position="30"/>
        <end position="48"/>
    </location>
</feature>
<reference evidence="13 14" key="1">
    <citation type="journal article" date="2017" name="PLoS ONE">
        <title>Genomic sequence of 'Candidatus Liberibacter solanacearum' haplotype C and its comparison with haplotype A and B genomes.</title>
        <authorList>
            <person name="Wang J."/>
            <person name="Haapalainen M."/>
            <person name="Schott T."/>
            <person name="Thompson S.M."/>
            <person name="Smith G.R."/>
            <person name="Nissinen A.I."/>
            <person name="Pirhonen M."/>
        </authorList>
    </citation>
    <scope>NUCLEOTIDE SEQUENCE [LARGE SCALE GENOMIC DNA]</scope>
    <source>
        <strain evidence="13 14">FIN111</strain>
    </source>
</reference>
<keyword evidence="11" id="KW-1003">Cell membrane</keyword>
<proteinExistence type="inferred from homology"/>
<dbReference type="PRINTS" id="PR00123">
    <property type="entry name" value="ATPASEA"/>
</dbReference>
<evidence type="ECO:0000256" key="6">
    <source>
        <dbReference type="ARBA" id="ARBA00022781"/>
    </source>
</evidence>
<feature type="transmembrane region" description="Helical" evidence="11">
    <location>
        <begin position="187"/>
        <end position="210"/>
    </location>
</feature>
<dbReference type="Proteomes" id="UP000189542">
    <property type="component" value="Unassembled WGS sequence"/>
</dbReference>
<sequence>MSKSPMGQFVVHKIIPIEIDGIDFSFTNSSLSMLISSLIILTFSFLAVRKYRICPTRLQSVLEITYQFVMSTLCNSAGPRSKSFFPFVFSLFVFLTTANLLGMFPYLFSFTSQIVITITFALLVILVVIISGFYVNGWGFLKLFLPSGIPMVMRPLVCFVEIASFLSRPISLSLRLFSNIMAGHIMLKVFAGFYFSILSLGMLGMVFSLLPVFVNVAITGLEFFVAFMQAYIFLMLTCLYIGDVYQDDQH</sequence>
<dbReference type="GO" id="GO:0005886">
    <property type="term" value="C:plasma membrane"/>
    <property type="evidence" value="ECO:0007669"/>
    <property type="project" value="UniProtKB-SubCell"/>
</dbReference>
<dbReference type="CDD" id="cd00310">
    <property type="entry name" value="ATP-synt_Fo_a_6"/>
    <property type="match status" value="1"/>
</dbReference>
<dbReference type="InterPro" id="IPR023011">
    <property type="entry name" value="ATP_synth_F0_asu_AS"/>
</dbReference>
<evidence type="ECO:0000256" key="3">
    <source>
        <dbReference type="ARBA" id="ARBA00022448"/>
    </source>
</evidence>
<comment type="caution">
    <text evidence="13">The sequence shown here is derived from an EMBL/GenBank/DDBJ whole genome shotgun (WGS) entry which is preliminary data.</text>
</comment>
<evidence type="ECO:0000256" key="10">
    <source>
        <dbReference type="ARBA" id="ARBA00023310"/>
    </source>
</evidence>
<dbReference type="OrthoDB" id="9809130at2"/>
<dbReference type="PANTHER" id="PTHR11410">
    <property type="entry name" value="ATP SYNTHASE SUBUNIT A"/>
    <property type="match status" value="1"/>
</dbReference>
<keyword evidence="8 11" id="KW-0406">Ion transport</keyword>
<organism evidence="13 14">
    <name type="scientific">Candidatus Liberibacter solanacearum</name>
    <dbReference type="NCBI Taxonomy" id="556287"/>
    <lineage>
        <taxon>Bacteria</taxon>
        <taxon>Pseudomonadati</taxon>
        <taxon>Pseudomonadota</taxon>
        <taxon>Alphaproteobacteria</taxon>
        <taxon>Hyphomicrobiales</taxon>
        <taxon>Rhizobiaceae</taxon>
        <taxon>Liberibacter</taxon>
    </lineage>
</organism>
<evidence type="ECO:0000256" key="11">
    <source>
        <dbReference type="HAMAP-Rule" id="MF_01393"/>
    </source>
</evidence>
<dbReference type="HAMAP" id="MF_01393">
    <property type="entry name" value="ATP_synth_a_bact"/>
    <property type="match status" value="1"/>
</dbReference>
<comment type="similarity">
    <text evidence="2 11 12">Belongs to the ATPase A chain family.</text>
</comment>
<evidence type="ECO:0000256" key="4">
    <source>
        <dbReference type="ARBA" id="ARBA00022547"/>
    </source>
</evidence>
<keyword evidence="7 11" id="KW-1133">Transmembrane helix</keyword>
<evidence type="ECO:0000313" key="14">
    <source>
        <dbReference type="Proteomes" id="UP000189542"/>
    </source>
</evidence>
<evidence type="ECO:0000256" key="2">
    <source>
        <dbReference type="ARBA" id="ARBA00006810"/>
    </source>
</evidence>
<keyword evidence="9 11" id="KW-0472">Membrane</keyword>
<feature type="transmembrane region" description="Helical" evidence="11">
    <location>
        <begin position="114"/>
        <end position="135"/>
    </location>
</feature>
<keyword evidence="6 11" id="KW-0375">Hydrogen ion transport</keyword>
<evidence type="ECO:0000256" key="7">
    <source>
        <dbReference type="ARBA" id="ARBA00022989"/>
    </source>
</evidence>
<feature type="transmembrane region" description="Helical" evidence="11">
    <location>
        <begin position="147"/>
        <end position="166"/>
    </location>
</feature>
<evidence type="ECO:0000256" key="9">
    <source>
        <dbReference type="ARBA" id="ARBA00023136"/>
    </source>
</evidence>
<dbReference type="InterPro" id="IPR045083">
    <property type="entry name" value="ATP_synth_F0_asu_bact/mt"/>
</dbReference>
<keyword evidence="5 11" id="KW-0812">Transmembrane</keyword>
<gene>
    <name evidence="11" type="primary">atpB</name>
    <name evidence="13" type="ORF">AYO25_00305</name>
</gene>
<protein>
    <recommendedName>
        <fullName evidence="11 12">ATP synthase subunit a</fullName>
    </recommendedName>
    <alternativeName>
        <fullName evidence="11">ATP synthase F0 sector subunit a</fullName>
    </alternativeName>
    <alternativeName>
        <fullName evidence="11">F-ATPase subunit 6</fullName>
    </alternativeName>
</protein>
<dbReference type="PROSITE" id="PS00449">
    <property type="entry name" value="ATPASE_A"/>
    <property type="match status" value="1"/>
</dbReference>
<dbReference type="SUPFAM" id="SSF81336">
    <property type="entry name" value="F1F0 ATP synthase subunit A"/>
    <property type="match status" value="1"/>
</dbReference>
<dbReference type="InterPro" id="IPR035908">
    <property type="entry name" value="F0_ATP_A_sf"/>
</dbReference>
<dbReference type="GO" id="GO:0045259">
    <property type="term" value="C:proton-transporting ATP synthase complex"/>
    <property type="evidence" value="ECO:0007669"/>
    <property type="project" value="UniProtKB-KW"/>
</dbReference>
<dbReference type="GO" id="GO:0046933">
    <property type="term" value="F:proton-transporting ATP synthase activity, rotational mechanism"/>
    <property type="evidence" value="ECO:0007669"/>
    <property type="project" value="UniProtKB-UniRule"/>
</dbReference>
<evidence type="ECO:0000256" key="12">
    <source>
        <dbReference type="RuleBase" id="RU000483"/>
    </source>
</evidence>
<dbReference type="PANTHER" id="PTHR11410:SF0">
    <property type="entry name" value="ATP SYNTHASE SUBUNIT A"/>
    <property type="match status" value="1"/>
</dbReference>
<dbReference type="EMBL" id="LVWB01000002">
    <property type="protein sequence ID" value="ONI60296.1"/>
    <property type="molecule type" value="Genomic_DNA"/>
</dbReference>
<dbReference type="Pfam" id="PF00119">
    <property type="entry name" value="ATP-synt_A"/>
    <property type="match status" value="1"/>
</dbReference>
<comment type="function">
    <text evidence="11 12">Key component of the proton channel; it plays a direct role in the translocation of protons across the membrane.</text>
</comment>
<evidence type="ECO:0000256" key="5">
    <source>
        <dbReference type="ARBA" id="ARBA00022692"/>
    </source>
</evidence>
<dbReference type="NCBIfam" id="TIGR01131">
    <property type="entry name" value="ATP_synt_6_or_A"/>
    <property type="match status" value="1"/>
</dbReference>
<evidence type="ECO:0000313" key="13">
    <source>
        <dbReference type="EMBL" id="ONI60296.1"/>
    </source>
</evidence>
<comment type="subcellular location">
    <subcellularLocation>
        <location evidence="11 12">Cell membrane</location>
        <topology evidence="11 12">Multi-pass membrane protein</topology>
    </subcellularLocation>
    <subcellularLocation>
        <location evidence="1">Membrane</location>
        <topology evidence="1">Multi-pass membrane protein</topology>
    </subcellularLocation>
</comment>
<dbReference type="RefSeq" id="WP_076970513.1">
    <property type="nucleotide sequence ID" value="NZ_LVWB01000002.1"/>
</dbReference>
<keyword evidence="3 11" id="KW-0813">Transport</keyword>
<accession>A0A1V2N973</accession>
<evidence type="ECO:0000256" key="8">
    <source>
        <dbReference type="ARBA" id="ARBA00023065"/>
    </source>
</evidence>